<accession>A0A815YVW5</accession>
<gene>
    <name evidence="2" type="ORF">GIL414_LOCUS46372</name>
    <name evidence="1" type="ORF">KQP761_LOCUS19544</name>
</gene>
<sequence>AGFNQLFDKNNIHRQQCPRLAIYVHVGEFHGDTNGRFTYYTLACQYVLL</sequence>
<comment type="caution">
    <text evidence="1">The sequence shown here is derived from an EMBL/GenBank/DDBJ whole genome shotgun (WGS) entry which is preliminary data.</text>
</comment>
<feature type="non-terminal residue" evidence="1">
    <location>
        <position position="1"/>
    </location>
</feature>
<proteinExistence type="predicted"/>
<evidence type="ECO:0000313" key="2">
    <source>
        <dbReference type="EMBL" id="CAF4781748.1"/>
    </source>
</evidence>
<dbReference type="Proteomes" id="UP000663834">
    <property type="component" value="Unassembled WGS sequence"/>
</dbReference>
<name>A0A815YVW5_9BILA</name>
<dbReference type="EMBL" id="CAJOBJ010145432">
    <property type="protein sequence ID" value="CAF4781748.1"/>
    <property type="molecule type" value="Genomic_DNA"/>
</dbReference>
<evidence type="ECO:0000313" key="3">
    <source>
        <dbReference type="Proteomes" id="UP000663834"/>
    </source>
</evidence>
<dbReference type="Proteomes" id="UP000681720">
    <property type="component" value="Unassembled WGS sequence"/>
</dbReference>
<organism evidence="1 3">
    <name type="scientific">Rotaria magnacalcarata</name>
    <dbReference type="NCBI Taxonomy" id="392030"/>
    <lineage>
        <taxon>Eukaryota</taxon>
        <taxon>Metazoa</taxon>
        <taxon>Spiralia</taxon>
        <taxon>Gnathifera</taxon>
        <taxon>Rotifera</taxon>
        <taxon>Eurotatoria</taxon>
        <taxon>Bdelloidea</taxon>
        <taxon>Philodinida</taxon>
        <taxon>Philodinidae</taxon>
        <taxon>Rotaria</taxon>
    </lineage>
</organism>
<evidence type="ECO:0000313" key="1">
    <source>
        <dbReference type="EMBL" id="CAF1574836.1"/>
    </source>
</evidence>
<dbReference type="EMBL" id="CAJNOW010010002">
    <property type="protein sequence ID" value="CAF1574836.1"/>
    <property type="molecule type" value="Genomic_DNA"/>
</dbReference>
<dbReference type="AlphaFoldDB" id="A0A815YVW5"/>
<protein>
    <submittedName>
        <fullName evidence="1">Uncharacterized protein</fullName>
    </submittedName>
</protein>
<reference evidence="1" key="1">
    <citation type="submission" date="2021-02" db="EMBL/GenBank/DDBJ databases">
        <authorList>
            <person name="Nowell W R."/>
        </authorList>
    </citation>
    <scope>NUCLEOTIDE SEQUENCE</scope>
</reference>